<evidence type="ECO:0000313" key="2">
    <source>
        <dbReference type="Proteomes" id="UP001060085"/>
    </source>
</evidence>
<protein>
    <submittedName>
        <fullName evidence="1">Uncharacterized protein</fullName>
    </submittedName>
</protein>
<proteinExistence type="predicted"/>
<accession>A0ACC0B958</accession>
<reference evidence="2" key="1">
    <citation type="journal article" date="2023" name="Nat. Plants">
        <title>Single-cell RNA sequencing provides a high-resolution roadmap for understanding the multicellular compartmentation of specialized metabolism.</title>
        <authorList>
            <person name="Sun S."/>
            <person name="Shen X."/>
            <person name="Li Y."/>
            <person name="Li Y."/>
            <person name="Wang S."/>
            <person name="Li R."/>
            <person name="Zhang H."/>
            <person name="Shen G."/>
            <person name="Guo B."/>
            <person name="Wei J."/>
            <person name="Xu J."/>
            <person name="St-Pierre B."/>
            <person name="Chen S."/>
            <person name="Sun C."/>
        </authorList>
    </citation>
    <scope>NUCLEOTIDE SEQUENCE [LARGE SCALE GENOMIC DNA]</scope>
</reference>
<sequence length="719" mass="78325">MKIYYRNINERVFQQLLAKAPKSYTLSLGTNSNLQSTVQVDNDSDSALPKKTSHSAKLLISSIAINSSRALVVLSAIKMEEEAGIPFVDSGNLSHKAISIAAGEAHTLALTGDGRVYSWGRGTFGRLGTGSEDDQLFPVPLDFFDSVSNGGAVGENRLKIMGIAAGAYHSLALAGSLLFSPLLFLLIRMDQFGAGVIIHVSSRNFLFLVILKCLMVFLTMHLESMNILPVSYGNIHLELSVLDFYMDGQIGSHGENSLVPCMVEGLLGLGSPNSAKDDSSRKTTPLKVSSIKAGGMMSLAIDDFGALWMWGNCPDPQRSMPSEGEFTLASSSAPIPVWSFHGHTVVKVACGNEHVVALVSADETYTGGNLLCYSWGSNNHGQLGLGDKESRLNPEVIKTFDLESPWEVYELACGAFHTAVLTNKKRPSDTLESVCWTFGLGDNGQLGHGMTKSFLSPEPIKELPQNAFFISVDCGLFHTSVVSSAGDVWSWGMEKGLGLCPDASFTGSDPGDALSPLHIMSDGFNGPKFPEPVQVACGAAHTVLVGDKGYKLWSWGRGRSGALGNGKTIDYFAPTLVLWPPLVEDFRKEDSKGTAEHRKIEEKTPEEILDMEKRLSLAIEELNLLRSKFSTMERYTSILHGSIFGKPFEEQDIPVSLQNSGTFDVAKEWENMLEASDPGKLARLEMFYRNMLAGVKDKIMKKRIQELIRECLNSKSTVR</sequence>
<evidence type="ECO:0000313" key="1">
    <source>
        <dbReference type="EMBL" id="KAI5669197.1"/>
    </source>
</evidence>
<gene>
    <name evidence="1" type="ORF">M9H77_19050</name>
</gene>
<comment type="caution">
    <text evidence="1">The sequence shown here is derived from an EMBL/GenBank/DDBJ whole genome shotgun (WGS) entry which is preliminary data.</text>
</comment>
<keyword evidence="2" id="KW-1185">Reference proteome</keyword>
<dbReference type="Proteomes" id="UP001060085">
    <property type="component" value="Linkage Group LG04"/>
</dbReference>
<organism evidence="1 2">
    <name type="scientific">Catharanthus roseus</name>
    <name type="common">Madagascar periwinkle</name>
    <name type="synonym">Vinca rosea</name>
    <dbReference type="NCBI Taxonomy" id="4058"/>
    <lineage>
        <taxon>Eukaryota</taxon>
        <taxon>Viridiplantae</taxon>
        <taxon>Streptophyta</taxon>
        <taxon>Embryophyta</taxon>
        <taxon>Tracheophyta</taxon>
        <taxon>Spermatophyta</taxon>
        <taxon>Magnoliopsida</taxon>
        <taxon>eudicotyledons</taxon>
        <taxon>Gunneridae</taxon>
        <taxon>Pentapetalae</taxon>
        <taxon>asterids</taxon>
        <taxon>lamiids</taxon>
        <taxon>Gentianales</taxon>
        <taxon>Apocynaceae</taxon>
        <taxon>Rauvolfioideae</taxon>
        <taxon>Vinceae</taxon>
        <taxon>Catharanthinae</taxon>
        <taxon>Catharanthus</taxon>
    </lineage>
</organism>
<dbReference type="EMBL" id="CM044704">
    <property type="protein sequence ID" value="KAI5669197.1"/>
    <property type="molecule type" value="Genomic_DNA"/>
</dbReference>
<name>A0ACC0B958_CATRO</name>